<dbReference type="AlphaFoldDB" id="A0A846MIY8"/>
<reference evidence="5 6" key="1">
    <citation type="submission" date="2020-03" db="EMBL/GenBank/DDBJ databases">
        <title>Genomic Encyclopedia of Archaeal and Bacterial Type Strains, Phase II (KMG-II): from individual species to whole genera.</title>
        <authorList>
            <person name="Goeker M."/>
        </authorList>
    </citation>
    <scope>NUCLEOTIDE SEQUENCE [LARGE SCALE GENOMIC DNA]</scope>
    <source>
        <strain evidence="5 6">DSM 4749</strain>
    </source>
</reference>
<dbReference type="InterPro" id="IPR037100">
    <property type="entry name" value="Spo0B_C_sf"/>
</dbReference>
<dbReference type="Gene3D" id="3.30.565.30">
    <property type="entry name" value="Sporulation initiation phosphotransferase B (SpoOB), C-terminal domain"/>
    <property type="match status" value="1"/>
</dbReference>
<keyword evidence="6" id="KW-1185">Reference proteome</keyword>
<evidence type="ECO:0000256" key="2">
    <source>
        <dbReference type="ARBA" id="ARBA00022679"/>
    </source>
</evidence>
<dbReference type="EMBL" id="JAASRS010000001">
    <property type="protein sequence ID" value="NIK15587.1"/>
    <property type="molecule type" value="Genomic_DNA"/>
</dbReference>
<feature type="domain" description="Sporulation initiation phosphotransferase B C-terminal" evidence="4">
    <location>
        <begin position="59"/>
        <end position="173"/>
    </location>
</feature>
<evidence type="ECO:0000313" key="6">
    <source>
        <dbReference type="Proteomes" id="UP000532769"/>
    </source>
</evidence>
<organism evidence="5 6">
    <name type="scientific">Saccharococcus thermophilus</name>
    <dbReference type="NCBI Taxonomy" id="29396"/>
    <lineage>
        <taxon>Bacteria</taxon>
        <taxon>Bacillati</taxon>
        <taxon>Bacillota</taxon>
        <taxon>Bacilli</taxon>
        <taxon>Bacillales</taxon>
        <taxon>Anoxybacillaceae</taxon>
        <taxon>Saccharococcus</taxon>
    </lineage>
</organism>
<dbReference type="EC" id="2.7.-.-" evidence="5"/>
<proteinExistence type="predicted"/>
<evidence type="ECO:0000256" key="3">
    <source>
        <dbReference type="ARBA" id="ARBA00022777"/>
    </source>
</evidence>
<comment type="caution">
    <text evidence="5">The sequence shown here is derived from an EMBL/GenBank/DDBJ whole genome shotgun (WGS) entry which is preliminary data.</text>
</comment>
<dbReference type="Proteomes" id="UP000532769">
    <property type="component" value="Unassembled WGS sequence"/>
</dbReference>
<dbReference type="Gene3D" id="1.10.287.130">
    <property type="match status" value="1"/>
</dbReference>
<evidence type="ECO:0000313" key="5">
    <source>
        <dbReference type="EMBL" id="NIK15587.1"/>
    </source>
</evidence>
<protein>
    <submittedName>
        <fullName evidence="5">Stage 0 sporulation protein B (Sporulation initiation phosphotransferase)</fullName>
        <ecNumber evidence="5">2.7.-.-</ecNumber>
    </submittedName>
</protein>
<keyword evidence="2 5" id="KW-0808">Transferase</keyword>
<dbReference type="SMART" id="SM01317">
    <property type="entry name" value="SPOB_ab"/>
    <property type="match status" value="1"/>
</dbReference>
<keyword evidence="1" id="KW-0597">Phosphoprotein</keyword>
<evidence type="ECO:0000259" key="4">
    <source>
        <dbReference type="SMART" id="SM01317"/>
    </source>
</evidence>
<dbReference type="InterPro" id="IPR016120">
    <property type="entry name" value="Sig_transdc_His_kin_SpoOB"/>
</dbReference>
<gene>
    <name evidence="5" type="ORF">BDD39_002097</name>
</gene>
<dbReference type="InterPro" id="IPR016122">
    <property type="entry name" value="SpoOB_C"/>
</dbReference>
<keyword evidence="3" id="KW-0418">Kinase</keyword>
<dbReference type="InterPro" id="IPR039506">
    <property type="entry name" value="SPOB_a"/>
</dbReference>
<accession>A0A846MIY8</accession>
<dbReference type="Pfam" id="PF14682">
    <property type="entry name" value="SPOB_ab"/>
    <property type="match status" value="1"/>
</dbReference>
<dbReference type="RefSeq" id="WP_166910529.1">
    <property type="nucleotide sequence ID" value="NZ_JAASRS010000001.1"/>
</dbReference>
<sequence length="180" mass="21459">MEKQWRIVDVLRHSRHDWLNKIQLIKGNLALNKIERVYEIINDIICEMQHETKLTNLKAVQFAELLMTYNWQPRLISLEYEVLGEERDLSLYDEDLTQWSSSFLAFMERQADARRENHMSISIEVMPEEVNIFFDYSGAMEDTNAIRDWLYRHPPSPSIYLDSFDIHTDEMTVLIKIAFS</sequence>
<dbReference type="GO" id="GO:0000155">
    <property type="term" value="F:phosphorelay sensor kinase activity"/>
    <property type="evidence" value="ECO:0007669"/>
    <property type="project" value="InterPro"/>
</dbReference>
<dbReference type="SUPFAM" id="SSF55890">
    <property type="entry name" value="Sporulation response regulatory protein Spo0B"/>
    <property type="match status" value="1"/>
</dbReference>
<name>A0A846MIY8_9BACL</name>
<evidence type="ECO:0000256" key="1">
    <source>
        <dbReference type="ARBA" id="ARBA00022553"/>
    </source>
</evidence>
<dbReference type="Pfam" id="PF14689">
    <property type="entry name" value="SPOB_a"/>
    <property type="match status" value="1"/>
</dbReference>